<keyword evidence="1" id="KW-0808">Transferase</keyword>
<dbReference type="Pfam" id="PF00132">
    <property type="entry name" value="Hexapep"/>
    <property type="match status" value="1"/>
</dbReference>
<gene>
    <name evidence="4" type="ORF">D3H35_09640</name>
</gene>
<dbReference type="InterPro" id="IPR001451">
    <property type="entry name" value="Hexapep"/>
</dbReference>
<dbReference type="InterPro" id="IPR050179">
    <property type="entry name" value="Trans_hexapeptide_repeat"/>
</dbReference>
<dbReference type="PANTHER" id="PTHR43300">
    <property type="entry name" value="ACETYLTRANSFERASE"/>
    <property type="match status" value="1"/>
</dbReference>
<dbReference type="Gene3D" id="2.160.10.10">
    <property type="entry name" value="Hexapeptide repeat proteins"/>
    <property type="match status" value="1"/>
</dbReference>
<comment type="caution">
    <text evidence="4">The sequence shown here is derived from an EMBL/GenBank/DDBJ whole genome shotgun (WGS) entry which is preliminary data.</text>
</comment>
<dbReference type="SUPFAM" id="SSF51161">
    <property type="entry name" value="Trimeric LpxA-like enzymes"/>
    <property type="match status" value="1"/>
</dbReference>
<evidence type="ECO:0000256" key="1">
    <source>
        <dbReference type="ARBA" id="ARBA00022679"/>
    </source>
</evidence>
<name>A0A398CKG8_9BACL</name>
<evidence type="ECO:0008006" key="6">
    <source>
        <dbReference type="Google" id="ProtNLM"/>
    </source>
</evidence>
<evidence type="ECO:0000256" key="2">
    <source>
        <dbReference type="ARBA" id="ARBA00022737"/>
    </source>
</evidence>
<dbReference type="AlphaFoldDB" id="A0A398CKG8"/>
<dbReference type="EMBL" id="QXJM01000030">
    <property type="protein sequence ID" value="RIE03806.1"/>
    <property type="molecule type" value="Genomic_DNA"/>
</dbReference>
<organism evidence="4 5">
    <name type="scientific">Cohnella faecalis</name>
    <dbReference type="NCBI Taxonomy" id="2315694"/>
    <lineage>
        <taxon>Bacteria</taxon>
        <taxon>Bacillati</taxon>
        <taxon>Bacillota</taxon>
        <taxon>Bacilli</taxon>
        <taxon>Bacillales</taxon>
        <taxon>Paenibacillaceae</taxon>
        <taxon>Cohnella</taxon>
    </lineage>
</organism>
<dbReference type="InterPro" id="IPR011004">
    <property type="entry name" value="Trimer_LpxA-like_sf"/>
</dbReference>
<evidence type="ECO:0000256" key="3">
    <source>
        <dbReference type="SAM" id="MobiDB-lite"/>
    </source>
</evidence>
<feature type="region of interest" description="Disordered" evidence="3">
    <location>
        <begin position="238"/>
        <end position="261"/>
    </location>
</feature>
<keyword evidence="5" id="KW-1185">Reference proteome</keyword>
<reference evidence="4 5" key="1">
    <citation type="submission" date="2018-09" db="EMBL/GenBank/DDBJ databases">
        <title>Cohnella cavernae sp. nov., isolated from a karst cave.</title>
        <authorList>
            <person name="Zhu H."/>
        </authorList>
    </citation>
    <scope>NUCLEOTIDE SEQUENCE [LARGE SCALE GENOMIC DNA]</scope>
    <source>
        <strain evidence="4 5">K2E09-144</strain>
    </source>
</reference>
<accession>A0A398CKG8</accession>
<evidence type="ECO:0000313" key="4">
    <source>
        <dbReference type="EMBL" id="RIE03806.1"/>
    </source>
</evidence>
<dbReference type="Proteomes" id="UP000266340">
    <property type="component" value="Unassembled WGS sequence"/>
</dbReference>
<proteinExistence type="predicted"/>
<keyword evidence="2" id="KW-0677">Repeat</keyword>
<dbReference type="PROSITE" id="PS00101">
    <property type="entry name" value="HEXAPEP_TRANSFERASES"/>
    <property type="match status" value="1"/>
</dbReference>
<evidence type="ECO:0000313" key="5">
    <source>
        <dbReference type="Proteomes" id="UP000266340"/>
    </source>
</evidence>
<sequence>MRGPVRRSIEAGLGECLMKTRERKIKLAGRLNKWLRFIQYWSAQKNGGNVDPSVTIEVGSRVSPGAAIGRYTYVGHNTHIAAGQIGAFCSISWNVTIGADEHPITGVSKHPFWYSPSHPSFAADELRWTQIKEEPVIGNDVWIGAGATILRGAVIEDGAVVAAGAVVTGRVPAYAVVGGIPAKIIRTLFDEETAQAIRRTKWWEWDAGRLREAAPYFSDPAQFIRRFAVAGADRTEEPSYAGQRQAESRSAASPVSAILDD</sequence>
<dbReference type="InterPro" id="IPR018357">
    <property type="entry name" value="Hexapep_transf_CS"/>
</dbReference>
<protein>
    <recommendedName>
        <fullName evidence="6">Antibiotic acetyltransferase</fullName>
    </recommendedName>
</protein>
<dbReference type="GO" id="GO:0016740">
    <property type="term" value="F:transferase activity"/>
    <property type="evidence" value="ECO:0007669"/>
    <property type="project" value="UniProtKB-KW"/>
</dbReference>
<dbReference type="PANTHER" id="PTHR43300:SF11">
    <property type="entry name" value="ACETYLTRANSFERASE RV3034C-RELATED"/>
    <property type="match status" value="1"/>
</dbReference>